<dbReference type="PROSITE" id="PS00455">
    <property type="entry name" value="AMP_BINDING"/>
    <property type="match status" value="1"/>
</dbReference>
<dbReference type="RefSeq" id="WP_049719888.1">
    <property type="nucleotide sequence ID" value="NZ_CP036487.1"/>
</dbReference>
<feature type="domain" description="AMP-binding enzyme C-terminal" evidence="2">
    <location>
        <begin position="427"/>
        <end position="503"/>
    </location>
</feature>
<feature type="domain" description="AMP-dependent synthetase/ligase" evidence="1">
    <location>
        <begin position="9"/>
        <end position="377"/>
    </location>
</feature>
<reference evidence="3 4" key="1">
    <citation type="submission" date="2020-12" db="EMBL/GenBank/DDBJ databases">
        <title>WGS of Thermoactinomyces spp.</title>
        <authorList>
            <person name="Cheng K."/>
        </authorList>
    </citation>
    <scope>NUCLEOTIDE SEQUENCE [LARGE SCALE GENOMIC DNA]</scope>
    <source>
        <strain evidence="4">CICC 10650\ACCC 41061</strain>
    </source>
</reference>
<name>A0ABS0QED4_THEVU</name>
<dbReference type="InterPro" id="IPR050237">
    <property type="entry name" value="ATP-dep_AMP-bd_enzyme"/>
</dbReference>
<comment type="caution">
    <text evidence="3">The sequence shown here is derived from an EMBL/GenBank/DDBJ whole genome shotgun (WGS) entry which is preliminary data.</text>
</comment>
<dbReference type="PANTHER" id="PTHR43767">
    <property type="entry name" value="LONG-CHAIN-FATTY-ACID--COA LIGASE"/>
    <property type="match status" value="1"/>
</dbReference>
<proteinExistence type="predicted"/>
<dbReference type="Gene3D" id="3.30.300.30">
    <property type="match status" value="1"/>
</dbReference>
<organism evidence="3 4">
    <name type="scientific">Thermoactinomyces vulgaris</name>
    <dbReference type="NCBI Taxonomy" id="2026"/>
    <lineage>
        <taxon>Bacteria</taxon>
        <taxon>Bacillati</taxon>
        <taxon>Bacillota</taxon>
        <taxon>Bacilli</taxon>
        <taxon>Bacillales</taxon>
        <taxon>Thermoactinomycetaceae</taxon>
        <taxon>Thermoactinomyces</taxon>
    </lineage>
</organism>
<sequence>MYPTIGKILEQTVQKYPEKEALFDVEKNRRWTYRMWDREVNRLARAFLAAGVKKGDRVSTYLYNSVELATAFFACAKIGAVFNPVNFRLTAEEVAYILHDAEPKIVLFEKELESHIAKIHGRFPRISFWMTDGDPPCYAESYQKRIRMAPDTRPEAEVSEEDLCGIMYTSGTTGRPKGVMHRHRDMIEQSLIILAMMRLTPKDRGLVTAPMFHCAELHCAFLPRVHIGAGQVIMRQFDPKRVLKLVQEEKVTVFFAAPTMWNMLLQEDLSRYRLSSLRLGFYGGAPMAPALILRCREKLGIGLVQAYGMTEMGPAVTFLLEVEQITKAGSAGKPCLNHEVRVVRVKEGVPSDPEDVLKPGETGEILVRGSCMMKGYYRKEEETGKALHQGWYHTGDLGYLDEDGYLWVADRLDDMIISGGENIYPREVEDVLYEHPGVLDVAVLGEPDETWGERVVAYVVKKDPGVTADELERFCRQSEKLARYKRPREYRFVKQLPRNASGKIQKFLLRNQHKNQA</sequence>
<keyword evidence="3" id="KW-0436">Ligase</keyword>
<dbReference type="InterPro" id="IPR020845">
    <property type="entry name" value="AMP-binding_CS"/>
</dbReference>
<dbReference type="SUPFAM" id="SSF56801">
    <property type="entry name" value="Acetyl-CoA synthetase-like"/>
    <property type="match status" value="1"/>
</dbReference>
<dbReference type="EMBL" id="JAECVU010000001">
    <property type="protein sequence ID" value="MBH8587630.1"/>
    <property type="molecule type" value="Genomic_DNA"/>
</dbReference>
<dbReference type="Pfam" id="PF13193">
    <property type="entry name" value="AMP-binding_C"/>
    <property type="match status" value="1"/>
</dbReference>
<dbReference type="InterPro" id="IPR000873">
    <property type="entry name" value="AMP-dep_synth/lig_dom"/>
</dbReference>
<dbReference type="PANTHER" id="PTHR43767:SF1">
    <property type="entry name" value="NONRIBOSOMAL PEPTIDE SYNTHASE PES1 (EUROFUNG)-RELATED"/>
    <property type="match status" value="1"/>
</dbReference>
<protein>
    <submittedName>
        <fullName evidence="3">Fatty acid--CoA ligase</fullName>
    </submittedName>
</protein>
<evidence type="ECO:0000259" key="2">
    <source>
        <dbReference type="Pfam" id="PF13193"/>
    </source>
</evidence>
<keyword evidence="4" id="KW-1185">Reference proteome</keyword>
<dbReference type="CDD" id="cd17631">
    <property type="entry name" value="FACL_FadD13-like"/>
    <property type="match status" value="1"/>
</dbReference>
<dbReference type="Pfam" id="PF00501">
    <property type="entry name" value="AMP-binding"/>
    <property type="match status" value="1"/>
</dbReference>
<accession>A0ABS0QED4</accession>
<dbReference type="Gene3D" id="3.40.50.12780">
    <property type="entry name" value="N-terminal domain of ligase-like"/>
    <property type="match status" value="1"/>
</dbReference>
<gene>
    <name evidence="3" type="ORF">I8U22_02175</name>
</gene>
<evidence type="ECO:0000313" key="3">
    <source>
        <dbReference type="EMBL" id="MBH8587630.1"/>
    </source>
</evidence>
<dbReference type="InterPro" id="IPR045851">
    <property type="entry name" value="AMP-bd_C_sf"/>
</dbReference>
<dbReference type="Proteomes" id="UP000641910">
    <property type="component" value="Unassembled WGS sequence"/>
</dbReference>
<evidence type="ECO:0000313" key="4">
    <source>
        <dbReference type="Proteomes" id="UP000641910"/>
    </source>
</evidence>
<dbReference type="InterPro" id="IPR025110">
    <property type="entry name" value="AMP-bd_C"/>
</dbReference>
<dbReference type="InterPro" id="IPR042099">
    <property type="entry name" value="ANL_N_sf"/>
</dbReference>
<dbReference type="NCBIfam" id="NF004837">
    <property type="entry name" value="PRK06187.1"/>
    <property type="match status" value="1"/>
</dbReference>
<dbReference type="GO" id="GO:0016874">
    <property type="term" value="F:ligase activity"/>
    <property type="evidence" value="ECO:0007669"/>
    <property type="project" value="UniProtKB-KW"/>
</dbReference>
<evidence type="ECO:0000259" key="1">
    <source>
        <dbReference type="Pfam" id="PF00501"/>
    </source>
</evidence>